<dbReference type="PROSITE" id="PS51272">
    <property type="entry name" value="SLH"/>
    <property type="match status" value="2"/>
</dbReference>
<feature type="domain" description="SLH" evidence="2">
    <location>
        <begin position="44"/>
        <end position="103"/>
    </location>
</feature>
<keyword evidence="4" id="KW-1185">Reference proteome</keyword>
<evidence type="ECO:0000313" key="3">
    <source>
        <dbReference type="EMBL" id="AZN38544.1"/>
    </source>
</evidence>
<feature type="chain" id="PRO_5018545342" description="SLH domain-containing protein" evidence="1">
    <location>
        <begin position="50"/>
        <end position="900"/>
    </location>
</feature>
<dbReference type="Gene3D" id="2.60.40.1080">
    <property type="match status" value="1"/>
</dbReference>
<proteinExistence type="predicted"/>
<name>A0A3Q8X2Y4_9BACL</name>
<feature type="domain" description="SLH" evidence="2">
    <location>
        <begin position="104"/>
        <end position="167"/>
    </location>
</feature>
<accession>A0A3Q8X2Y4</accession>
<dbReference type="Proteomes" id="UP000272528">
    <property type="component" value="Chromosome"/>
</dbReference>
<dbReference type="Pfam" id="PF00395">
    <property type="entry name" value="SLH"/>
    <property type="match status" value="1"/>
</dbReference>
<organism evidence="3 4">
    <name type="scientific">Paenibacillus albus</name>
    <dbReference type="NCBI Taxonomy" id="2495582"/>
    <lineage>
        <taxon>Bacteria</taxon>
        <taxon>Bacillati</taxon>
        <taxon>Bacillota</taxon>
        <taxon>Bacilli</taxon>
        <taxon>Bacillales</taxon>
        <taxon>Paenibacillaceae</taxon>
        <taxon>Paenibacillus</taxon>
    </lineage>
</organism>
<sequence>MRQTSNLYSKQNSQEPQVIRGGDKKVMKKSLSLIVAAAMTLTTASVAFADNAPALTPQEKFDALKAAGIFNGFPDGSAGLDKEMTRAEFAKVLTLVAGLTPDATAAQYSDVAATHWAAGYIGAATKAGLLNGLGGGKFGPSGKVTTEQIAKVADLFAKVAIDENATVAGDVSAWAKAYVAAAIKAGFIQESSTYKSNAVRETLVNVAYTLAKPADAVLSATAAQTNNGEITVTLNRAATTEEKAAAKFALTSDDVNYTVTAAWAADNKSVVLTSTYLPAGAYSLAVTGLSAINVTIADEVATKIDITATALQQAESQDLNAVVYNQFGKAVDNADVDLTLVDVTTGKNVDTDGDGNFDLSDKDVFAVGDTFVATAVNAVNGLTTTKTFKLAAGSAATSLKFGTVAPLEGDARVNADTDGYTLPYTFVDQYGAAVKLGTKDVVVDGTRIDLSGITFIVSDKDIVTDLHVDSDGVLTFDTGKAGTVVISAINAATGANTSVSITVAAKASVAKLNMSKPSSVVVADEEVKVPYTALDTYGAKIDATGVDISGVKWGSNLDFAPGYPKLNGKGELLFKFAADQEGTAVVYAYANNVEAGHVSLTVKAPAAPVKLNGITGVVTTLTAGAKVDFDQDNITDLDTYNRTNNVAAGEFQVYTGDDSIVDYVGGQLVGVKAGKQTVTVYYTGGAKEDKNAYSFTVTVVSNDDVKSYTVDTIGTVYAPATAEVPGTAKYYKGVSLTGKLSTGKDVAIVQDGTGSNFGYITSSDTSILGVSGKKVFGVAAGTATVTAYDAAGNVVGTQTVTVSEAAPVAKTATFSADEFDITAATTITLNATTGNYFTVVDQYGVNNAPATAYVTSSDKAIATVALVDGNIVVTPVKTGTVTVTYRTSNGTTATTTVVVN</sequence>
<dbReference type="EMBL" id="CP034437">
    <property type="protein sequence ID" value="AZN38544.1"/>
    <property type="molecule type" value="Genomic_DNA"/>
</dbReference>
<reference evidence="4" key="1">
    <citation type="submission" date="2018-12" db="EMBL/GenBank/DDBJ databases">
        <title>Genome sequence of Peanibacillus sp.</title>
        <authorList>
            <person name="Subramani G."/>
            <person name="Srinivasan S."/>
            <person name="Kim M.K."/>
        </authorList>
    </citation>
    <scope>NUCLEOTIDE SEQUENCE [LARGE SCALE GENOMIC DNA]</scope>
    <source>
        <strain evidence="4">18JY67-1</strain>
    </source>
</reference>
<feature type="signal peptide" evidence="1">
    <location>
        <begin position="1"/>
        <end position="49"/>
    </location>
</feature>
<evidence type="ECO:0000256" key="1">
    <source>
        <dbReference type="SAM" id="SignalP"/>
    </source>
</evidence>
<gene>
    <name evidence="3" type="ORF">EJC50_01800</name>
</gene>
<dbReference type="InterPro" id="IPR001119">
    <property type="entry name" value="SLH_dom"/>
</dbReference>
<protein>
    <recommendedName>
        <fullName evidence="2">SLH domain-containing protein</fullName>
    </recommendedName>
</protein>
<evidence type="ECO:0000259" key="2">
    <source>
        <dbReference type="PROSITE" id="PS51272"/>
    </source>
</evidence>
<dbReference type="KEGG" id="palb:EJC50_01800"/>
<dbReference type="OrthoDB" id="1706086at2"/>
<evidence type="ECO:0000313" key="4">
    <source>
        <dbReference type="Proteomes" id="UP000272528"/>
    </source>
</evidence>
<dbReference type="RefSeq" id="WP_126011757.1">
    <property type="nucleotide sequence ID" value="NZ_CP034437.1"/>
</dbReference>
<keyword evidence="1" id="KW-0732">Signal</keyword>
<dbReference type="AlphaFoldDB" id="A0A3Q8X2Y4"/>